<evidence type="ECO:0000313" key="7">
    <source>
        <dbReference type="Proteomes" id="UP000198970"/>
    </source>
</evidence>
<evidence type="ECO:0000256" key="2">
    <source>
        <dbReference type="ARBA" id="ARBA00023015"/>
    </source>
</evidence>
<feature type="domain" description="PRD" evidence="5">
    <location>
        <begin position="305"/>
        <end position="412"/>
    </location>
</feature>
<keyword evidence="3" id="KW-0804">Transcription</keyword>
<evidence type="ECO:0000259" key="5">
    <source>
        <dbReference type="PROSITE" id="PS51372"/>
    </source>
</evidence>
<protein>
    <submittedName>
        <fullName evidence="6">Transcriptional antiterminator</fullName>
    </submittedName>
</protein>
<sequence>MLSDKALRIMKILVLNRNTPITVKMLSVMLDMSERTVNTYLKEVGSFCDKQGISYVGRRGVGVYLELGPEDMNGLPELLVQEAPYYDEQDRQFYIRQIMLQGWENYTISLFAEELYVSRQVIGADLDEAERWFQNYEITILRKSRTGVTAKGTEAGFRSALAALFREQKVEPEEEDLSCDYRIGIEKAQHLYQVHERNLVKGVCRALQLFEAKSYLVFVDYSFIMMVEYLCVQIKRMERGFMVKEEELVLLSPGRAGSVLSESLADTLEYVCGIRYPAKERSYIYLLLSGAEFQQEEHVRQEDESARQQVEEICSHIVSYLSAATGLDFYKEKRLFSGLESFLYKCIVRTRCGFEIRNPFLEDVKTNYGIIFNTCFGMGAYIREVIGRIPSEHEIAFLTLLIGGALIRIEKRVNAVLVGAGSLFLAEMTTKKIEKRMDGLRIIAVLSKDELDKAQALSCDMVITTIQGLKCELPAVYVTPVVDDRDALRLQKACSEVFTLRLGRPEQVTLRSYIRPEFILLDVETVSKNKLIEIGFQVLRDYGCVTDRYYQEVLYRETISSTEIGNGVAIPHGIENSVLMPAVCMIRLKQKIDWGSAPVDIIFMLALNFNDGETTRRFFKSFYEKAGNENIIRLLRTVRTEEEIMEILQ</sequence>
<dbReference type="InterPro" id="IPR011608">
    <property type="entry name" value="PRD"/>
</dbReference>
<feature type="domain" description="PTS EIIA type-2" evidence="4">
    <location>
        <begin position="512"/>
        <end position="649"/>
    </location>
</feature>
<dbReference type="InterPro" id="IPR050661">
    <property type="entry name" value="BglG_antiterminators"/>
</dbReference>
<dbReference type="Pfam" id="PF00874">
    <property type="entry name" value="PRD"/>
    <property type="match status" value="1"/>
</dbReference>
<dbReference type="SUPFAM" id="SSF63520">
    <property type="entry name" value="PTS-regulatory domain, PRD"/>
    <property type="match status" value="1"/>
</dbReference>
<dbReference type="SUPFAM" id="SSF55804">
    <property type="entry name" value="Phoshotransferase/anion transport protein"/>
    <property type="match status" value="1"/>
</dbReference>
<dbReference type="Proteomes" id="UP000198970">
    <property type="component" value="Chromosome I"/>
</dbReference>
<dbReference type="PANTHER" id="PTHR30185">
    <property type="entry name" value="CRYPTIC BETA-GLUCOSIDE BGL OPERON ANTITERMINATOR"/>
    <property type="match status" value="1"/>
</dbReference>
<name>A0ABY1C2U2_9FIRM</name>
<dbReference type="InterPro" id="IPR002178">
    <property type="entry name" value="PTS_EIIA_type-2_dom"/>
</dbReference>
<dbReference type="EMBL" id="LT630003">
    <property type="protein sequence ID" value="SET57962.1"/>
    <property type="molecule type" value="Genomic_DNA"/>
</dbReference>
<dbReference type="Gene3D" id="1.10.1790.10">
    <property type="entry name" value="PRD domain"/>
    <property type="match status" value="1"/>
</dbReference>
<dbReference type="PROSITE" id="PS51094">
    <property type="entry name" value="PTS_EIIA_TYPE_2"/>
    <property type="match status" value="1"/>
</dbReference>
<reference evidence="6 7" key="1">
    <citation type="submission" date="2016-10" db="EMBL/GenBank/DDBJ databases">
        <authorList>
            <person name="Varghese N."/>
            <person name="Submissions S."/>
        </authorList>
    </citation>
    <scope>NUCLEOTIDE SEQUENCE [LARGE SCALE GENOMIC DNA]</scope>
    <source>
        <strain evidence="6 7">ATCC 19403</strain>
    </source>
</reference>
<dbReference type="PROSITE" id="PS00372">
    <property type="entry name" value="PTS_EIIA_TYPE_2_HIS"/>
    <property type="match status" value="1"/>
</dbReference>
<gene>
    <name evidence="6" type="ORF">SAMN02745906_0486</name>
</gene>
<accession>A0ABY1C2U2</accession>
<dbReference type="RefSeq" id="WP_100041459.1">
    <property type="nucleotide sequence ID" value="NZ_LT630003.1"/>
</dbReference>
<evidence type="ECO:0000256" key="1">
    <source>
        <dbReference type="ARBA" id="ARBA00022737"/>
    </source>
</evidence>
<proteinExistence type="predicted"/>
<dbReference type="Pfam" id="PF00359">
    <property type="entry name" value="PTS_EIIA_2"/>
    <property type="match status" value="1"/>
</dbReference>
<dbReference type="InterPro" id="IPR016152">
    <property type="entry name" value="PTrfase/Anion_transptr"/>
</dbReference>
<evidence type="ECO:0000256" key="3">
    <source>
        <dbReference type="ARBA" id="ARBA00023163"/>
    </source>
</evidence>
<keyword evidence="1" id="KW-0677">Repeat</keyword>
<dbReference type="Gene3D" id="3.40.930.10">
    <property type="entry name" value="Mannitol-specific EII, Chain A"/>
    <property type="match status" value="1"/>
</dbReference>
<dbReference type="CDD" id="cd00211">
    <property type="entry name" value="PTS_IIA_fru"/>
    <property type="match status" value="1"/>
</dbReference>
<keyword evidence="2" id="KW-0805">Transcription regulation</keyword>
<organism evidence="6 7">
    <name type="scientific">Lacrimispora sphenoides JCM 1415</name>
    <dbReference type="NCBI Taxonomy" id="1297793"/>
    <lineage>
        <taxon>Bacteria</taxon>
        <taxon>Bacillati</taxon>
        <taxon>Bacillota</taxon>
        <taxon>Clostridia</taxon>
        <taxon>Lachnospirales</taxon>
        <taxon>Lachnospiraceae</taxon>
        <taxon>Lacrimispora</taxon>
    </lineage>
</organism>
<keyword evidence="7" id="KW-1185">Reference proteome</keyword>
<evidence type="ECO:0000313" key="6">
    <source>
        <dbReference type="EMBL" id="SET57962.1"/>
    </source>
</evidence>
<dbReference type="PANTHER" id="PTHR30185:SF18">
    <property type="entry name" value="TRANSCRIPTIONAL REGULATOR MTLR"/>
    <property type="match status" value="1"/>
</dbReference>
<evidence type="ECO:0000259" key="4">
    <source>
        <dbReference type="PROSITE" id="PS51094"/>
    </source>
</evidence>
<dbReference type="PROSITE" id="PS51372">
    <property type="entry name" value="PRD_2"/>
    <property type="match status" value="1"/>
</dbReference>
<dbReference type="InterPro" id="IPR036634">
    <property type="entry name" value="PRD_sf"/>
</dbReference>